<name>A0ACC0UY43_9HYPO</name>
<protein>
    <submittedName>
        <fullName evidence="1">Uncharacterized protein</fullName>
    </submittedName>
</protein>
<proteinExistence type="predicted"/>
<gene>
    <name evidence="1" type="ORF">N3K66_006951</name>
</gene>
<sequence length="367" mass="41694">MASELAERMKLASVKHEELRRIIATTSRARKIQDEQSDLIADLEMQIATSSLIVQTLEDRREAEFKDGLPYRDSVVKRLVYKSSGQSEKFRAKEIKEGNEHMLVLKQLQEAQAVRCDLKRQLVAAERGKDEANALGERHRAARQEMDTLVGDIFSGSEPNSEYAQEAKLREDVDNALQAYNDALVRHKEDELRVGLLEMGEDKCSLAVRRLDEACDYSRGEIFGQDTAEAAMASSYLRLAIENIQEARSYATQADGEDPETPIDSESPEEDQQKRTGLMDDATYDSVFVDAKSHKEIKAAHAEARQFREVYRRRMQAAKERVAASVEVYRARKKDMDAAKDELKAERERIFELVVKGEEAISREGDE</sequence>
<reference evidence="1" key="1">
    <citation type="submission" date="2022-10" db="EMBL/GenBank/DDBJ databases">
        <title>Complete Genome of Trichothecium roseum strain YXFP-22015, a Plant Pathogen Isolated from Citrus.</title>
        <authorList>
            <person name="Wang Y."/>
            <person name="Zhu L."/>
        </authorList>
    </citation>
    <scope>NUCLEOTIDE SEQUENCE</scope>
    <source>
        <strain evidence="1">YXFP-22015</strain>
    </source>
</reference>
<evidence type="ECO:0000313" key="2">
    <source>
        <dbReference type="Proteomes" id="UP001163324"/>
    </source>
</evidence>
<keyword evidence="2" id="KW-1185">Reference proteome</keyword>
<organism evidence="1 2">
    <name type="scientific">Trichothecium roseum</name>
    <dbReference type="NCBI Taxonomy" id="47278"/>
    <lineage>
        <taxon>Eukaryota</taxon>
        <taxon>Fungi</taxon>
        <taxon>Dikarya</taxon>
        <taxon>Ascomycota</taxon>
        <taxon>Pezizomycotina</taxon>
        <taxon>Sordariomycetes</taxon>
        <taxon>Hypocreomycetidae</taxon>
        <taxon>Hypocreales</taxon>
        <taxon>Hypocreales incertae sedis</taxon>
        <taxon>Trichothecium</taxon>
    </lineage>
</organism>
<dbReference type="EMBL" id="CM047945">
    <property type="protein sequence ID" value="KAI9898591.1"/>
    <property type="molecule type" value="Genomic_DNA"/>
</dbReference>
<dbReference type="Proteomes" id="UP001163324">
    <property type="component" value="Chromosome 6"/>
</dbReference>
<accession>A0ACC0UY43</accession>
<evidence type="ECO:0000313" key="1">
    <source>
        <dbReference type="EMBL" id="KAI9898591.1"/>
    </source>
</evidence>
<comment type="caution">
    <text evidence="1">The sequence shown here is derived from an EMBL/GenBank/DDBJ whole genome shotgun (WGS) entry which is preliminary data.</text>
</comment>